<organism evidence="2 3">
    <name type="scientific">Ceratitis capitata</name>
    <name type="common">Mediterranean fruit fly</name>
    <name type="synonym">Tephritis capitata</name>
    <dbReference type="NCBI Taxonomy" id="7213"/>
    <lineage>
        <taxon>Eukaryota</taxon>
        <taxon>Metazoa</taxon>
        <taxon>Ecdysozoa</taxon>
        <taxon>Arthropoda</taxon>
        <taxon>Hexapoda</taxon>
        <taxon>Insecta</taxon>
        <taxon>Pterygota</taxon>
        <taxon>Neoptera</taxon>
        <taxon>Endopterygota</taxon>
        <taxon>Diptera</taxon>
        <taxon>Brachycera</taxon>
        <taxon>Muscomorpha</taxon>
        <taxon>Tephritoidea</taxon>
        <taxon>Tephritidae</taxon>
        <taxon>Ceratitis</taxon>
        <taxon>Ceratitis</taxon>
    </lineage>
</organism>
<sequence>MEIQQAYQKNNRRAGQRTDKLQNALNGVIRNSRGSLDSIGTAPPSSAASQASSSGGSNPKMDSNNGGGGGSGNTSANASPQHHTQHAQPTSQHMHTHHSGGVVGVHRSNSRNGRDNWTKMPEPLNGHNAKGEKSEKSSPSRRSVGGNSGSSSKQGSPSGRTKGVPPSFGYVKRANGSATATAEQQNIAMMGAAMMNTAAGGGQSNGVGGGNGSPGGMCGGVGRTAHVSAVPRTAGGPGGRKVSGGTQTLPNDMTKLPPNTQHRSFSLTGPGATQLSQSIRERLATGSHSLPKPGTDLHLFQHRISNRPGKMIDGSLSDTQTYAEVKPEYSTYAMWLKHSNTAGSRLSEGDSLENMQIGSPAMTRHSHKMLQHRNAAAAVAAAAAAAAAAGGVGGGIQQGGAGVSAMPGAGNESPYVQSPRLNRSNSIR</sequence>
<dbReference type="EMBL" id="CAJHJT010000012">
    <property type="protein sequence ID" value="CAD6997736.1"/>
    <property type="molecule type" value="Genomic_DNA"/>
</dbReference>
<feature type="compositionally biased region" description="Polar residues" evidence="1">
    <location>
        <begin position="414"/>
        <end position="428"/>
    </location>
</feature>
<dbReference type="AlphaFoldDB" id="A0A811UIF3"/>
<feature type="region of interest" description="Disordered" evidence="1">
    <location>
        <begin position="1"/>
        <end position="176"/>
    </location>
</feature>
<feature type="region of interest" description="Disordered" evidence="1">
    <location>
        <begin position="404"/>
        <end position="428"/>
    </location>
</feature>
<accession>A0A811UIF3</accession>
<comment type="caution">
    <text evidence="2">The sequence shown here is derived from an EMBL/GenBank/DDBJ whole genome shotgun (WGS) entry which is preliminary data.</text>
</comment>
<dbReference type="Proteomes" id="UP000606786">
    <property type="component" value="Unassembled WGS sequence"/>
</dbReference>
<name>A0A811UIF3_CERCA</name>
<proteinExistence type="predicted"/>
<feature type="compositionally biased region" description="Low complexity" evidence="1">
    <location>
        <begin position="42"/>
        <end position="57"/>
    </location>
</feature>
<reference evidence="2" key="1">
    <citation type="submission" date="2020-11" db="EMBL/GenBank/DDBJ databases">
        <authorList>
            <person name="Whitehead M."/>
        </authorList>
    </citation>
    <scope>NUCLEOTIDE SEQUENCE</scope>
    <source>
        <strain evidence="2">EGII</strain>
    </source>
</reference>
<feature type="compositionally biased region" description="Basic and acidic residues" evidence="1">
    <location>
        <begin position="129"/>
        <end position="138"/>
    </location>
</feature>
<protein>
    <submittedName>
        <fullName evidence="2">(Mediterranean fruit fly) hypothetical protein</fullName>
    </submittedName>
</protein>
<gene>
    <name evidence="2" type="ORF">CCAP1982_LOCUS6368</name>
</gene>
<evidence type="ECO:0000313" key="2">
    <source>
        <dbReference type="EMBL" id="CAD6997736.1"/>
    </source>
</evidence>
<evidence type="ECO:0000256" key="1">
    <source>
        <dbReference type="SAM" id="MobiDB-lite"/>
    </source>
</evidence>
<feature type="region of interest" description="Disordered" evidence="1">
    <location>
        <begin position="228"/>
        <end position="252"/>
    </location>
</feature>
<feature type="compositionally biased region" description="Low complexity" evidence="1">
    <location>
        <begin position="140"/>
        <end position="160"/>
    </location>
</feature>
<feature type="compositionally biased region" description="Polar residues" evidence="1">
    <location>
        <begin position="80"/>
        <end position="93"/>
    </location>
</feature>
<evidence type="ECO:0000313" key="3">
    <source>
        <dbReference type="Proteomes" id="UP000606786"/>
    </source>
</evidence>
<keyword evidence="3" id="KW-1185">Reference proteome</keyword>